<reference evidence="2" key="1">
    <citation type="journal article" date="2014" name="Genome Announc.">
        <title>Draft Genome Sequence of Pseudomonas moraviensis R28-S.</title>
        <authorList>
            <person name="Hunter S.S."/>
            <person name="Yano H."/>
            <person name="Loftie-Eaton W."/>
            <person name="Hughes J."/>
            <person name="De Gelder L."/>
            <person name="Stragier P."/>
            <person name="De Vos P."/>
            <person name="Settles M.L."/>
            <person name="Top E.M."/>
        </authorList>
    </citation>
    <scope>NUCLEOTIDE SEQUENCE [LARGE SCALE GENOMIC DNA]</scope>
    <source>
        <strain evidence="2">R28-S</strain>
    </source>
</reference>
<name>V8R9R1_9PSED</name>
<accession>V8R9R1</accession>
<gene>
    <name evidence="2" type="ORF">PMO01_03160</name>
</gene>
<feature type="region of interest" description="Disordered" evidence="1">
    <location>
        <begin position="99"/>
        <end position="145"/>
    </location>
</feature>
<comment type="caution">
    <text evidence="2">The sequence shown here is derived from an EMBL/GenBank/DDBJ whole genome shotgun (WGS) entry which is preliminary data.</text>
</comment>
<dbReference type="InterPro" id="IPR010064">
    <property type="entry name" value="HK97-gp10_tail"/>
</dbReference>
<dbReference type="PATRIC" id="fig|1395516.4.peg.644"/>
<dbReference type="EMBL" id="AYMZ01000003">
    <property type="protein sequence ID" value="ETF08004.1"/>
    <property type="molecule type" value="Genomic_DNA"/>
</dbReference>
<evidence type="ECO:0008006" key="3">
    <source>
        <dbReference type="Google" id="ProtNLM"/>
    </source>
</evidence>
<dbReference type="NCBIfam" id="TIGR01725">
    <property type="entry name" value="phge_HK97_gp10"/>
    <property type="match status" value="1"/>
</dbReference>
<evidence type="ECO:0000256" key="1">
    <source>
        <dbReference type="SAM" id="MobiDB-lite"/>
    </source>
</evidence>
<sequence>MAARRSRMSGDFKLRKTLRNIHTQLDNELKPAMQEAADKLLATMKQLVPRDSGQAAEALEAFVSKSGLDAQIGLRGKKDNRRFFYLKFLEYGTKGYSGEKYRRADKSKPGGEHTNSRDKSKMGGRRNALGARDTKNKSDGSHFFGKYPDIPARPAHPWLRPAYDVNKEFVLASIRHAVSNTLKRAAEELGNG</sequence>
<dbReference type="HOGENOM" id="CLU_1601296_0_0_6"/>
<evidence type="ECO:0000313" key="2">
    <source>
        <dbReference type="EMBL" id="ETF08004.1"/>
    </source>
</evidence>
<organism evidence="2">
    <name type="scientific">Pseudomonas moraviensis R28-S</name>
    <dbReference type="NCBI Taxonomy" id="1395516"/>
    <lineage>
        <taxon>Bacteria</taxon>
        <taxon>Pseudomonadati</taxon>
        <taxon>Pseudomonadota</taxon>
        <taxon>Gammaproteobacteria</taxon>
        <taxon>Pseudomonadales</taxon>
        <taxon>Pseudomonadaceae</taxon>
        <taxon>Pseudomonas</taxon>
    </lineage>
</organism>
<dbReference type="Proteomes" id="UP000024771">
    <property type="component" value="Chromosome"/>
</dbReference>
<dbReference type="Pfam" id="PF04883">
    <property type="entry name" value="HK97-gp10_like"/>
    <property type="match status" value="1"/>
</dbReference>
<protein>
    <recommendedName>
        <fullName evidence="3">HK97 family phage protein</fullName>
    </recommendedName>
</protein>
<proteinExistence type="predicted"/>
<dbReference type="RefSeq" id="WP_024011544.1">
    <property type="nucleotide sequence ID" value="NZ_CM002330.1"/>
</dbReference>
<feature type="compositionally biased region" description="Basic and acidic residues" evidence="1">
    <location>
        <begin position="99"/>
        <end position="121"/>
    </location>
</feature>
<dbReference type="AlphaFoldDB" id="V8R9R1"/>